<evidence type="ECO:0000313" key="2">
    <source>
        <dbReference type="Proteomes" id="UP000691718"/>
    </source>
</evidence>
<organism evidence="1 2">
    <name type="scientific">Parnassius apollo</name>
    <name type="common">Apollo butterfly</name>
    <name type="synonym">Papilio apollo</name>
    <dbReference type="NCBI Taxonomy" id="110799"/>
    <lineage>
        <taxon>Eukaryota</taxon>
        <taxon>Metazoa</taxon>
        <taxon>Ecdysozoa</taxon>
        <taxon>Arthropoda</taxon>
        <taxon>Hexapoda</taxon>
        <taxon>Insecta</taxon>
        <taxon>Pterygota</taxon>
        <taxon>Neoptera</taxon>
        <taxon>Endopterygota</taxon>
        <taxon>Lepidoptera</taxon>
        <taxon>Glossata</taxon>
        <taxon>Ditrysia</taxon>
        <taxon>Papilionoidea</taxon>
        <taxon>Papilionidae</taxon>
        <taxon>Parnassiinae</taxon>
        <taxon>Parnassini</taxon>
        <taxon>Parnassius</taxon>
        <taxon>Parnassius</taxon>
    </lineage>
</organism>
<sequence>MSAFTEYSRQQSRFFYLLAATVPIRSSAPLQQALYIDLRLGSDQPNLKRCRAFFLQAPKRHKRKRRSGPFCGAKRKMAFRHLSHSKHQKEWSSGVVFLNTRSNVVLGRFLSKR</sequence>
<gene>
    <name evidence="1" type="ORF">PAPOLLO_LOCUS23953</name>
</gene>
<dbReference type="Proteomes" id="UP000691718">
    <property type="component" value="Unassembled WGS sequence"/>
</dbReference>
<accession>A0A8S3Y2M2</accession>
<dbReference type="EMBL" id="CAJQZP010001449">
    <property type="protein sequence ID" value="CAG5047505.1"/>
    <property type="molecule type" value="Genomic_DNA"/>
</dbReference>
<protein>
    <submittedName>
        <fullName evidence="1">(apollo) hypothetical protein</fullName>
    </submittedName>
</protein>
<proteinExistence type="predicted"/>
<dbReference type="AlphaFoldDB" id="A0A8S3Y2M2"/>
<reference evidence="1" key="1">
    <citation type="submission" date="2021-04" db="EMBL/GenBank/DDBJ databases">
        <authorList>
            <person name="Tunstrom K."/>
        </authorList>
    </citation>
    <scope>NUCLEOTIDE SEQUENCE</scope>
</reference>
<keyword evidence="2" id="KW-1185">Reference proteome</keyword>
<comment type="caution">
    <text evidence="1">The sequence shown here is derived from an EMBL/GenBank/DDBJ whole genome shotgun (WGS) entry which is preliminary data.</text>
</comment>
<evidence type="ECO:0000313" key="1">
    <source>
        <dbReference type="EMBL" id="CAG5047505.1"/>
    </source>
</evidence>
<name>A0A8S3Y2M2_PARAO</name>